<dbReference type="NCBIfam" id="TIGR00773">
    <property type="entry name" value="NhaA"/>
    <property type="match status" value="1"/>
</dbReference>
<comment type="similarity">
    <text evidence="11">Belongs to the NhaA Na(+)/H(+) (TC 2.A.33) antiporter family.</text>
</comment>
<keyword evidence="4 11" id="KW-1003">Cell membrane</keyword>
<evidence type="ECO:0000256" key="2">
    <source>
        <dbReference type="ARBA" id="ARBA00022448"/>
    </source>
</evidence>
<dbReference type="EMBL" id="JAAXKY010000017">
    <property type="protein sequence ID" value="NMH77033.1"/>
    <property type="molecule type" value="Genomic_DNA"/>
</dbReference>
<feature type="transmembrane region" description="Helical" evidence="11">
    <location>
        <begin position="332"/>
        <end position="355"/>
    </location>
</feature>
<keyword evidence="10 11" id="KW-0739">Sodium transport</keyword>
<feature type="transmembrane region" description="Helical" evidence="11">
    <location>
        <begin position="53"/>
        <end position="70"/>
    </location>
</feature>
<dbReference type="PANTHER" id="PTHR30341:SF0">
    <property type="entry name" value="NA(+)_H(+) ANTIPORTER NHAA"/>
    <property type="match status" value="1"/>
</dbReference>
<evidence type="ECO:0000256" key="8">
    <source>
        <dbReference type="ARBA" id="ARBA00023065"/>
    </source>
</evidence>
<comment type="caution">
    <text evidence="13">The sequence shown here is derived from an EMBL/GenBank/DDBJ whole genome shotgun (WGS) entry which is preliminary data.</text>
</comment>
<evidence type="ECO:0000256" key="12">
    <source>
        <dbReference type="SAM" id="MobiDB-lite"/>
    </source>
</evidence>
<organism evidence="13 14">
    <name type="scientific">Pseudonocardia xinjiangensis</name>
    <dbReference type="NCBI Taxonomy" id="75289"/>
    <lineage>
        <taxon>Bacteria</taxon>
        <taxon>Bacillati</taxon>
        <taxon>Actinomycetota</taxon>
        <taxon>Actinomycetes</taxon>
        <taxon>Pseudonocardiales</taxon>
        <taxon>Pseudonocardiaceae</taxon>
        <taxon>Pseudonocardia</taxon>
    </lineage>
</organism>
<feature type="transmembrane region" description="Helical" evidence="11">
    <location>
        <begin position="194"/>
        <end position="214"/>
    </location>
</feature>
<dbReference type="InterPro" id="IPR004670">
    <property type="entry name" value="NhaA"/>
</dbReference>
<comment type="subcellular location">
    <subcellularLocation>
        <location evidence="1">Cell inner membrane</location>
        <topology evidence="1">Multi-pass membrane protein</topology>
    </subcellularLocation>
    <subcellularLocation>
        <location evidence="11">Cell membrane</location>
        <topology evidence="11">Multi-pass membrane protein</topology>
    </subcellularLocation>
</comment>
<feature type="transmembrane region" description="Helical" evidence="11">
    <location>
        <begin position="132"/>
        <end position="153"/>
    </location>
</feature>
<dbReference type="Gene3D" id="1.20.1530.10">
    <property type="entry name" value="Na+/H+ antiporter like domain"/>
    <property type="match status" value="1"/>
</dbReference>
<proteinExistence type="inferred from homology"/>
<feature type="transmembrane region" description="Helical" evidence="11">
    <location>
        <begin position="220"/>
        <end position="237"/>
    </location>
</feature>
<reference evidence="13 14" key="1">
    <citation type="submission" date="2020-04" db="EMBL/GenBank/DDBJ databases">
        <authorList>
            <person name="Klaysubun C."/>
            <person name="Duangmal K."/>
            <person name="Lipun K."/>
        </authorList>
    </citation>
    <scope>NUCLEOTIDE SEQUENCE [LARGE SCALE GENOMIC DNA]</scope>
    <source>
        <strain evidence="13 14">JCM 11839</strain>
    </source>
</reference>
<feature type="transmembrane region" description="Helical" evidence="11">
    <location>
        <begin position="302"/>
        <end position="320"/>
    </location>
</feature>
<feature type="transmembrane region" description="Helical" evidence="11">
    <location>
        <begin position="367"/>
        <end position="394"/>
    </location>
</feature>
<keyword evidence="8 11" id="KW-0406">Ion transport</keyword>
<feature type="transmembrane region" description="Helical" evidence="11">
    <location>
        <begin position="165"/>
        <end position="187"/>
    </location>
</feature>
<keyword evidence="2 11" id="KW-0813">Transport</keyword>
<gene>
    <name evidence="11 13" type="primary">nhaA</name>
    <name evidence="13" type="ORF">HF577_07970</name>
</gene>
<keyword evidence="7 11" id="KW-0915">Sodium</keyword>
<comment type="function">
    <text evidence="11">Na(+)/H(+) antiporter that extrudes sodium in exchange for external protons.</text>
</comment>
<feature type="transmembrane region" description="Helical" evidence="11">
    <location>
        <begin position="90"/>
        <end position="112"/>
    </location>
</feature>
<dbReference type="Pfam" id="PF06965">
    <property type="entry name" value="Na_H_antiport_1"/>
    <property type="match status" value="1"/>
</dbReference>
<feature type="region of interest" description="Disordered" evidence="12">
    <location>
        <begin position="1"/>
        <end position="33"/>
    </location>
</feature>
<evidence type="ECO:0000313" key="14">
    <source>
        <dbReference type="Proteomes" id="UP001296706"/>
    </source>
</evidence>
<dbReference type="Proteomes" id="UP001296706">
    <property type="component" value="Unassembled WGS sequence"/>
</dbReference>
<keyword evidence="5 11" id="KW-0812">Transmembrane</keyword>
<evidence type="ECO:0000256" key="9">
    <source>
        <dbReference type="ARBA" id="ARBA00023136"/>
    </source>
</evidence>
<evidence type="ECO:0000256" key="3">
    <source>
        <dbReference type="ARBA" id="ARBA00022449"/>
    </source>
</evidence>
<keyword evidence="9 11" id="KW-0472">Membrane</keyword>
<protein>
    <recommendedName>
        <fullName evidence="11">Na(+)/H(+) antiporter NhaA</fullName>
    </recommendedName>
    <alternativeName>
        <fullName evidence="11">Sodium/proton antiporter NhaA</fullName>
    </alternativeName>
</protein>
<feature type="transmembrane region" description="Helical" evidence="11">
    <location>
        <begin position="266"/>
        <end position="282"/>
    </location>
</feature>
<evidence type="ECO:0000256" key="4">
    <source>
        <dbReference type="ARBA" id="ARBA00022475"/>
    </source>
</evidence>
<sequence length="457" mass="47236">MTGGVPGSLVGGLVPDPCGGTVTTPTGRPSPRLFGRGSWPEVSRVAEILRTETVGGALLVGAAVIALVWANSPWSGIYTGLAGLTVGPVALHLDLTLAEWAADGLLAIFFFVAGLELKREFVAGDLRDPRRAALPVAAAVGGMAAPAVIYVALNAGAGAGALAGWAVPTATDIAFALAVLAVIATHLPSALRTFLLTLAVVDDLLAITIIAVFYTDSLQLVPLALALLPLGLFTVLVQRRVRSWWLLLPLAAVTWALVHASGVHATVAGVLLGFAVPVLRRADGPGPGLAEHFEHRFRPISAGFAVPVFAFFAAGVSVSGSGGLGSSLTDSVTLGVVIALLVGKPIGVLGATWTVQRFTRATLDEGLSWWDVLGLALLAGIGFTVSLLIGELAFGAGTERDDHVKIGVLAGSLLSALLATVVLRIRNRYYRRIRAAEELDTDADGVPDVYQTDPDRG</sequence>
<comment type="catalytic activity">
    <reaction evidence="11">
        <text>Na(+)(in) + 2 H(+)(out) = Na(+)(out) + 2 H(+)(in)</text>
        <dbReference type="Rhea" id="RHEA:29251"/>
        <dbReference type="ChEBI" id="CHEBI:15378"/>
        <dbReference type="ChEBI" id="CHEBI:29101"/>
    </reaction>
</comment>
<keyword evidence="3 11" id="KW-0050">Antiport</keyword>
<dbReference type="InterPro" id="IPR023171">
    <property type="entry name" value="Na/H_antiporter_dom_sf"/>
</dbReference>
<feature type="transmembrane region" description="Helical" evidence="11">
    <location>
        <begin position="244"/>
        <end position="260"/>
    </location>
</feature>
<feature type="compositionally biased region" description="Gly residues" evidence="12">
    <location>
        <begin position="1"/>
        <end position="10"/>
    </location>
</feature>
<evidence type="ECO:0000256" key="1">
    <source>
        <dbReference type="ARBA" id="ARBA00004429"/>
    </source>
</evidence>
<evidence type="ECO:0000313" key="13">
    <source>
        <dbReference type="EMBL" id="NMH77033.1"/>
    </source>
</evidence>
<evidence type="ECO:0000256" key="6">
    <source>
        <dbReference type="ARBA" id="ARBA00022989"/>
    </source>
</evidence>
<dbReference type="HAMAP" id="MF_01844">
    <property type="entry name" value="NhaA"/>
    <property type="match status" value="1"/>
</dbReference>
<evidence type="ECO:0000256" key="5">
    <source>
        <dbReference type="ARBA" id="ARBA00022692"/>
    </source>
</evidence>
<keyword evidence="14" id="KW-1185">Reference proteome</keyword>
<evidence type="ECO:0000256" key="10">
    <source>
        <dbReference type="ARBA" id="ARBA00023201"/>
    </source>
</evidence>
<feature type="transmembrane region" description="Helical" evidence="11">
    <location>
        <begin position="406"/>
        <end position="425"/>
    </location>
</feature>
<accession>A0ABX1RCT5</accession>
<evidence type="ECO:0000256" key="11">
    <source>
        <dbReference type="HAMAP-Rule" id="MF_01844"/>
    </source>
</evidence>
<evidence type="ECO:0000256" key="7">
    <source>
        <dbReference type="ARBA" id="ARBA00023053"/>
    </source>
</evidence>
<name>A0ABX1RCT5_9PSEU</name>
<keyword evidence="6 11" id="KW-1133">Transmembrane helix</keyword>
<dbReference type="PANTHER" id="PTHR30341">
    <property type="entry name" value="SODIUM ION/PROTON ANTIPORTER NHAA-RELATED"/>
    <property type="match status" value="1"/>
</dbReference>